<dbReference type="InterPro" id="IPR035906">
    <property type="entry name" value="MetI-like_sf"/>
</dbReference>
<evidence type="ECO:0000256" key="7">
    <source>
        <dbReference type="RuleBase" id="RU363032"/>
    </source>
</evidence>
<dbReference type="RefSeq" id="WP_029253973.1">
    <property type="nucleotide sequence ID" value="NZ_LT629776.1"/>
</dbReference>
<sequence length="319" mass="35666">MTSTETSPPREDTRPEAARGGPSGPPRQRKYSASERKLRRTGWLMVTPSLLHIGLWTAIPVIATFALGFTDYNVFSPPRWIGLDNYVEIVQDPVFLKATWNTISYTFWTVPVSMMLAMIIAVALNQGLKLQKWYRTAFFLPQVTATVAIAMVWLWIFNPQQGLLNAFLAIFGIPGQAWLADPDWALWAVILVGAWQGIGIKMLIYIAALQNVDESLYEAASMDGASSVRKFFAITVPMLKPATFFVLVISVINAFQVFDQIYVLTDGGPANATTMMTYEVYRSAFQEFRMGMASAQSVVLFIFLLVITLGGRRATREDH</sequence>
<accession>A0A1H1NLK2</accession>
<dbReference type="AlphaFoldDB" id="A0A1H1NLK2"/>
<evidence type="ECO:0000313" key="10">
    <source>
        <dbReference type="EMBL" id="SDR99199.1"/>
    </source>
</evidence>
<feature type="region of interest" description="Disordered" evidence="8">
    <location>
        <begin position="1"/>
        <end position="35"/>
    </location>
</feature>
<keyword evidence="2 7" id="KW-0813">Transport</keyword>
<dbReference type="PANTHER" id="PTHR30193">
    <property type="entry name" value="ABC TRANSPORTER PERMEASE PROTEIN"/>
    <property type="match status" value="1"/>
</dbReference>
<evidence type="ECO:0000256" key="4">
    <source>
        <dbReference type="ARBA" id="ARBA00022692"/>
    </source>
</evidence>
<feature type="domain" description="ABC transmembrane type-1" evidence="9">
    <location>
        <begin position="99"/>
        <end position="311"/>
    </location>
</feature>
<dbReference type="eggNOG" id="COG1175">
    <property type="taxonomic scope" value="Bacteria"/>
</dbReference>
<dbReference type="PANTHER" id="PTHR30193:SF41">
    <property type="entry name" value="DIACETYLCHITOBIOSE UPTAKE SYSTEM PERMEASE PROTEIN NGCF"/>
    <property type="match status" value="1"/>
</dbReference>
<dbReference type="STRING" id="545619.SAMN04489860_0552"/>
<evidence type="ECO:0000256" key="6">
    <source>
        <dbReference type="ARBA" id="ARBA00023136"/>
    </source>
</evidence>
<dbReference type="Pfam" id="PF00528">
    <property type="entry name" value="BPD_transp_1"/>
    <property type="match status" value="1"/>
</dbReference>
<feature type="compositionally biased region" description="Basic and acidic residues" evidence="8">
    <location>
        <begin position="8"/>
        <end position="17"/>
    </location>
</feature>
<keyword evidence="4 7" id="KW-0812">Transmembrane</keyword>
<comment type="subcellular location">
    <subcellularLocation>
        <location evidence="1 7">Cell membrane</location>
        <topology evidence="1 7">Multi-pass membrane protein</topology>
    </subcellularLocation>
</comment>
<reference evidence="10 11" key="1">
    <citation type="submission" date="2016-10" db="EMBL/GenBank/DDBJ databases">
        <authorList>
            <person name="de Groot N.N."/>
        </authorList>
    </citation>
    <scope>NUCLEOTIDE SEQUENCE [LARGE SCALE GENOMIC DNA]</scope>
    <source>
        <strain evidence="10 11">DSM 22126</strain>
    </source>
</reference>
<organism evidence="10 11">
    <name type="scientific">Paraoerskovia marina</name>
    <dbReference type="NCBI Taxonomy" id="545619"/>
    <lineage>
        <taxon>Bacteria</taxon>
        <taxon>Bacillati</taxon>
        <taxon>Actinomycetota</taxon>
        <taxon>Actinomycetes</taxon>
        <taxon>Micrococcales</taxon>
        <taxon>Cellulomonadaceae</taxon>
        <taxon>Paraoerskovia</taxon>
    </lineage>
</organism>
<feature type="transmembrane region" description="Helical" evidence="7">
    <location>
        <begin position="43"/>
        <end position="69"/>
    </location>
</feature>
<keyword evidence="11" id="KW-1185">Reference proteome</keyword>
<keyword evidence="3" id="KW-1003">Cell membrane</keyword>
<evidence type="ECO:0000256" key="3">
    <source>
        <dbReference type="ARBA" id="ARBA00022475"/>
    </source>
</evidence>
<dbReference type="PROSITE" id="PS50928">
    <property type="entry name" value="ABC_TM1"/>
    <property type="match status" value="1"/>
</dbReference>
<dbReference type="GO" id="GO:0005886">
    <property type="term" value="C:plasma membrane"/>
    <property type="evidence" value="ECO:0007669"/>
    <property type="project" value="UniProtKB-SubCell"/>
</dbReference>
<evidence type="ECO:0000259" key="9">
    <source>
        <dbReference type="PROSITE" id="PS50928"/>
    </source>
</evidence>
<protein>
    <submittedName>
        <fullName evidence="10">Carbohydrate ABC transporter membrane protein 1, CUT1 family</fullName>
    </submittedName>
</protein>
<evidence type="ECO:0000256" key="2">
    <source>
        <dbReference type="ARBA" id="ARBA00022448"/>
    </source>
</evidence>
<dbReference type="EMBL" id="LT629776">
    <property type="protein sequence ID" value="SDR99199.1"/>
    <property type="molecule type" value="Genomic_DNA"/>
</dbReference>
<proteinExistence type="inferred from homology"/>
<dbReference type="InterPro" id="IPR000515">
    <property type="entry name" value="MetI-like"/>
</dbReference>
<keyword evidence="6 7" id="KW-0472">Membrane</keyword>
<dbReference type="GO" id="GO:0055085">
    <property type="term" value="P:transmembrane transport"/>
    <property type="evidence" value="ECO:0007669"/>
    <property type="project" value="InterPro"/>
</dbReference>
<gene>
    <name evidence="10" type="ORF">SAMN04489860_0552</name>
</gene>
<feature type="transmembrane region" description="Helical" evidence="7">
    <location>
        <begin position="184"/>
        <end position="210"/>
    </location>
</feature>
<comment type="similarity">
    <text evidence="7">Belongs to the binding-protein-dependent transport system permease family.</text>
</comment>
<evidence type="ECO:0000256" key="8">
    <source>
        <dbReference type="SAM" id="MobiDB-lite"/>
    </source>
</evidence>
<feature type="transmembrane region" description="Helical" evidence="7">
    <location>
        <begin position="231"/>
        <end position="255"/>
    </location>
</feature>
<dbReference type="InterPro" id="IPR051393">
    <property type="entry name" value="ABC_transporter_permease"/>
</dbReference>
<feature type="transmembrane region" description="Helical" evidence="7">
    <location>
        <begin position="105"/>
        <end position="124"/>
    </location>
</feature>
<dbReference type="CDD" id="cd06261">
    <property type="entry name" value="TM_PBP2"/>
    <property type="match status" value="1"/>
</dbReference>
<feature type="transmembrane region" description="Helical" evidence="7">
    <location>
        <begin position="290"/>
        <end position="310"/>
    </location>
</feature>
<dbReference type="Gene3D" id="1.10.3720.10">
    <property type="entry name" value="MetI-like"/>
    <property type="match status" value="1"/>
</dbReference>
<name>A0A1H1NLK2_9CELL</name>
<keyword evidence="5 7" id="KW-1133">Transmembrane helix</keyword>
<dbReference type="Proteomes" id="UP000185663">
    <property type="component" value="Chromosome I"/>
</dbReference>
<dbReference type="OrthoDB" id="9805974at2"/>
<evidence type="ECO:0000256" key="1">
    <source>
        <dbReference type="ARBA" id="ARBA00004651"/>
    </source>
</evidence>
<evidence type="ECO:0000313" key="11">
    <source>
        <dbReference type="Proteomes" id="UP000185663"/>
    </source>
</evidence>
<feature type="transmembrane region" description="Helical" evidence="7">
    <location>
        <begin position="136"/>
        <end position="156"/>
    </location>
</feature>
<dbReference type="SUPFAM" id="SSF161098">
    <property type="entry name" value="MetI-like"/>
    <property type="match status" value="1"/>
</dbReference>
<evidence type="ECO:0000256" key="5">
    <source>
        <dbReference type="ARBA" id="ARBA00022989"/>
    </source>
</evidence>